<protein>
    <submittedName>
        <fullName evidence="1">Uncharacterized protein</fullName>
    </submittedName>
</protein>
<keyword evidence="2" id="KW-1185">Reference proteome</keyword>
<name>A0ABW5GEW8_9PSEU</name>
<dbReference type="RefSeq" id="WP_345389164.1">
    <property type="nucleotide sequence ID" value="NZ_BAABHG010000003.1"/>
</dbReference>
<sequence length="61" mass="6932">MVHFLHASDVVRAREADLRKSAARRAKRPGTQRERLGWALVEIGLRLASERARPELNRGIS</sequence>
<dbReference type="Proteomes" id="UP001597419">
    <property type="component" value="Unassembled WGS sequence"/>
</dbReference>
<proteinExistence type="predicted"/>
<dbReference type="EMBL" id="JBHUKU010000002">
    <property type="protein sequence ID" value="MFD2457654.1"/>
    <property type="molecule type" value="Genomic_DNA"/>
</dbReference>
<reference evidence="2" key="1">
    <citation type="journal article" date="2019" name="Int. J. Syst. Evol. Microbiol.">
        <title>The Global Catalogue of Microorganisms (GCM) 10K type strain sequencing project: providing services to taxonomists for standard genome sequencing and annotation.</title>
        <authorList>
            <consortium name="The Broad Institute Genomics Platform"/>
            <consortium name="The Broad Institute Genome Sequencing Center for Infectious Disease"/>
            <person name="Wu L."/>
            <person name="Ma J."/>
        </authorList>
    </citation>
    <scope>NUCLEOTIDE SEQUENCE [LARGE SCALE GENOMIC DNA]</scope>
    <source>
        <strain evidence="2">CGMCC 4.7643</strain>
    </source>
</reference>
<comment type="caution">
    <text evidence="1">The sequence shown here is derived from an EMBL/GenBank/DDBJ whole genome shotgun (WGS) entry which is preliminary data.</text>
</comment>
<gene>
    <name evidence="1" type="ORF">ACFSYJ_03545</name>
</gene>
<accession>A0ABW5GEW8</accession>
<organism evidence="1 2">
    <name type="scientific">Amycolatopsis samaneae</name>
    <dbReference type="NCBI Taxonomy" id="664691"/>
    <lineage>
        <taxon>Bacteria</taxon>
        <taxon>Bacillati</taxon>
        <taxon>Actinomycetota</taxon>
        <taxon>Actinomycetes</taxon>
        <taxon>Pseudonocardiales</taxon>
        <taxon>Pseudonocardiaceae</taxon>
        <taxon>Amycolatopsis</taxon>
    </lineage>
</organism>
<evidence type="ECO:0000313" key="2">
    <source>
        <dbReference type="Proteomes" id="UP001597419"/>
    </source>
</evidence>
<evidence type="ECO:0000313" key="1">
    <source>
        <dbReference type="EMBL" id="MFD2457654.1"/>
    </source>
</evidence>